<feature type="transmembrane region" description="Helical" evidence="13">
    <location>
        <begin position="419"/>
        <end position="442"/>
    </location>
</feature>
<evidence type="ECO:0000256" key="3">
    <source>
        <dbReference type="ARBA" id="ARBA00017088"/>
    </source>
</evidence>
<feature type="transmembrane region" description="Helical" evidence="13">
    <location>
        <begin position="143"/>
        <end position="166"/>
    </location>
</feature>
<evidence type="ECO:0000313" key="14">
    <source>
        <dbReference type="EMBL" id="KAJ4397441.1"/>
    </source>
</evidence>
<evidence type="ECO:0000256" key="4">
    <source>
        <dbReference type="ARBA" id="ARBA00022448"/>
    </source>
</evidence>
<dbReference type="InterPro" id="IPR050854">
    <property type="entry name" value="LMBD1_LysCbl_Transport"/>
</dbReference>
<evidence type="ECO:0000256" key="6">
    <source>
        <dbReference type="ARBA" id="ARBA00022692"/>
    </source>
</evidence>
<dbReference type="GO" id="GO:0005774">
    <property type="term" value="C:vacuolar membrane"/>
    <property type="evidence" value="ECO:0007669"/>
    <property type="project" value="TreeGrafter"/>
</dbReference>
<evidence type="ECO:0000256" key="12">
    <source>
        <dbReference type="SAM" id="MobiDB-lite"/>
    </source>
</evidence>
<dbReference type="GO" id="GO:0072665">
    <property type="term" value="P:protein localization to vacuole"/>
    <property type="evidence" value="ECO:0007669"/>
    <property type="project" value="TreeGrafter"/>
</dbReference>
<dbReference type="GO" id="GO:0031419">
    <property type="term" value="F:cobalamin binding"/>
    <property type="evidence" value="ECO:0007669"/>
    <property type="project" value="UniProtKB-KW"/>
</dbReference>
<evidence type="ECO:0000256" key="8">
    <source>
        <dbReference type="ARBA" id="ARBA00023136"/>
    </source>
</evidence>
<dbReference type="EMBL" id="JAPEVB010000001">
    <property type="protein sequence ID" value="KAJ4397441.1"/>
    <property type="molecule type" value="Genomic_DNA"/>
</dbReference>
<keyword evidence="4" id="KW-0813">Transport</keyword>
<dbReference type="Proteomes" id="UP001140453">
    <property type="component" value="Unassembled WGS sequence"/>
</dbReference>
<evidence type="ECO:0000256" key="2">
    <source>
        <dbReference type="ARBA" id="ARBA00009901"/>
    </source>
</evidence>
<keyword evidence="9" id="KW-0458">Lysosome</keyword>
<comment type="similarity">
    <text evidence="2">Belongs to the LIMR family. LMBRD1 subfamily.</text>
</comment>
<feature type="transmembrane region" description="Helical" evidence="13">
    <location>
        <begin position="382"/>
        <end position="407"/>
    </location>
</feature>
<keyword evidence="8 13" id="KW-0472">Membrane</keyword>
<comment type="function">
    <text evidence="11">Probable lysosomal cobalamin transporter. Required to export cobalamin from lysosomes allowing its conversion to cofactors.</text>
</comment>
<gene>
    <name evidence="14" type="ORF">N0V93_001669</name>
</gene>
<evidence type="ECO:0000256" key="13">
    <source>
        <dbReference type="SAM" id="Phobius"/>
    </source>
</evidence>
<evidence type="ECO:0000256" key="9">
    <source>
        <dbReference type="ARBA" id="ARBA00023228"/>
    </source>
</evidence>
<comment type="subcellular location">
    <subcellularLocation>
        <location evidence="1">Lysosome membrane</location>
        <topology evidence="1">Multi-pass membrane protein</topology>
    </subcellularLocation>
</comment>
<feature type="transmembrane region" description="Helical" evidence="13">
    <location>
        <begin position="43"/>
        <end position="63"/>
    </location>
</feature>
<dbReference type="PANTHER" id="PTHR16130:SF2">
    <property type="entry name" value="LYSOSOMAL COBALAMIN TRANSPORT ESCORT PROTEIN LMBD1"/>
    <property type="match status" value="1"/>
</dbReference>
<dbReference type="OrthoDB" id="73273at2759"/>
<comment type="caution">
    <text evidence="14">The sequence shown here is derived from an EMBL/GenBank/DDBJ whole genome shotgun (WGS) entry which is preliminary data.</text>
</comment>
<name>A0A9W8Z401_9PEZI</name>
<accession>A0A9W8Z401</accession>
<protein>
    <recommendedName>
        <fullName evidence="3">Probable lysosomal cobalamin transporter</fullName>
    </recommendedName>
</protein>
<feature type="transmembrane region" description="Helical" evidence="13">
    <location>
        <begin position="194"/>
        <end position="213"/>
    </location>
</feature>
<evidence type="ECO:0000256" key="5">
    <source>
        <dbReference type="ARBA" id="ARBA00022628"/>
    </source>
</evidence>
<dbReference type="AlphaFoldDB" id="A0A9W8Z401"/>
<proteinExistence type="inferred from homology"/>
<dbReference type="InterPro" id="IPR006876">
    <property type="entry name" value="LMBR1-like_membr_prot"/>
</dbReference>
<reference evidence="14" key="1">
    <citation type="submission" date="2022-10" db="EMBL/GenBank/DDBJ databases">
        <title>Tapping the CABI collections for fungal endophytes: first genome assemblies for Collariella, Neodidymelliopsis, Ascochyta clinopodiicola, Didymella pomorum, Didymosphaeria variabile, Neocosmospora piperis and Neocucurbitaria cava.</title>
        <authorList>
            <person name="Hill R."/>
        </authorList>
    </citation>
    <scope>NUCLEOTIDE SEQUENCE</scope>
    <source>
        <strain evidence="14">IMI 355082</strain>
    </source>
</reference>
<keyword evidence="5" id="KW-0846">Cobalamin</keyword>
<feature type="transmembrane region" description="Helical" evidence="13">
    <location>
        <begin position="99"/>
        <end position="123"/>
    </location>
</feature>
<organism evidence="14 15">
    <name type="scientific">Gnomoniopsis smithogilvyi</name>
    <dbReference type="NCBI Taxonomy" id="1191159"/>
    <lineage>
        <taxon>Eukaryota</taxon>
        <taxon>Fungi</taxon>
        <taxon>Dikarya</taxon>
        <taxon>Ascomycota</taxon>
        <taxon>Pezizomycotina</taxon>
        <taxon>Sordariomycetes</taxon>
        <taxon>Sordariomycetidae</taxon>
        <taxon>Diaporthales</taxon>
        <taxon>Gnomoniaceae</taxon>
        <taxon>Gnomoniopsis</taxon>
    </lineage>
</organism>
<sequence>MMASAGYLQISLIWVAYAVAVVLALIAAVITILTWQAPGERSAIVSTVAIISLTSLLATVLLLPVDIALVSATTSTALGAKKDWATPERVENILFTLKVVYYSLYSFDALLCLVIVPFSYFYYEEYDEVEEEEGNKGFGSKLWGAFKYTIAFIIFVVLLFLIGFFVPAVGNQGDRHLDLDYFKKLLTENRGEKALTFGLGLLVTLGTLLYVLYTGTGLALLPVSWIKSAPSISAPQLSETTESQLEANRERQRQLEMRNTGNAEGMSAKDQREMDLLVREEQTLQRRLRLASEARGEGHSRVYKAWLKVEAVFRPVKLIGGLFLLVLAIVIWVSMLVTGIDKAANSICKSHCGYILGHINIFQPINWIFIQSSKAFPVDYILMALLILLLFSSSISGIAAVGIRFLWIRIFQIKKGRTLPQALLMATVMLALVIFAINYAIFAMIAPQYATFGTQVFCDNPPRHPGDQPDCSDNKGLIKSCSELENNSAASAVCTPSVMSTFLNRITLNWPVFGAIDFWAQFAFLGVFLIVFVTSLFRAPKLNLAEIDEEAEADEEEGLLASTGRRFQATWQDVRGSTGGGNSNRNGGGSYGTN</sequence>
<keyword evidence="10" id="KW-0170">Cobalt</keyword>
<feature type="transmembrane region" description="Helical" evidence="13">
    <location>
        <begin position="352"/>
        <end position="370"/>
    </location>
</feature>
<feature type="region of interest" description="Disordered" evidence="12">
    <location>
        <begin position="572"/>
        <end position="594"/>
    </location>
</feature>
<dbReference type="PANTHER" id="PTHR16130">
    <property type="entry name" value="LYSOSOMAL COBALAMIN TRANSPORTER-RELATED"/>
    <property type="match status" value="1"/>
</dbReference>
<keyword evidence="15" id="KW-1185">Reference proteome</keyword>
<evidence type="ECO:0000313" key="15">
    <source>
        <dbReference type="Proteomes" id="UP001140453"/>
    </source>
</evidence>
<dbReference type="Pfam" id="PF04791">
    <property type="entry name" value="LMBR1"/>
    <property type="match status" value="1"/>
</dbReference>
<evidence type="ECO:0000256" key="7">
    <source>
        <dbReference type="ARBA" id="ARBA00022989"/>
    </source>
</evidence>
<feature type="transmembrane region" description="Helical" evidence="13">
    <location>
        <begin position="318"/>
        <end position="340"/>
    </location>
</feature>
<keyword evidence="7 13" id="KW-1133">Transmembrane helix</keyword>
<evidence type="ECO:0000256" key="1">
    <source>
        <dbReference type="ARBA" id="ARBA00004155"/>
    </source>
</evidence>
<keyword evidence="6 13" id="KW-0812">Transmembrane</keyword>
<feature type="transmembrane region" description="Helical" evidence="13">
    <location>
        <begin position="12"/>
        <end position="37"/>
    </location>
</feature>
<evidence type="ECO:0000256" key="10">
    <source>
        <dbReference type="ARBA" id="ARBA00023285"/>
    </source>
</evidence>
<feature type="transmembrane region" description="Helical" evidence="13">
    <location>
        <begin position="518"/>
        <end position="537"/>
    </location>
</feature>
<evidence type="ECO:0000256" key="11">
    <source>
        <dbReference type="ARBA" id="ARBA00025515"/>
    </source>
</evidence>
<feature type="compositionally biased region" description="Gly residues" evidence="12">
    <location>
        <begin position="577"/>
        <end position="594"/>
    </location>
</feature>